<dbReference type="Gene3D" id="3.40.50.300">
    <property type="entry name" value="P-loop containing nucleotide triphosphate hydrolases"/>
    <property type="match status" value="1"/>
</dbReference>
<comment type="similarity">
    <text evidence="1">Belongs to the putative lipase ROG1 family.</text>
</comment>
<dbReference type="InterPro" id="IPR027417">
    <property type="entry name" value="P-loop_NTPase"/>
</dbReference>
<sequence>MAYDLPTRQRSEYVGADVFPSSLSEAPTLSPTEQTPTFGHQESSAGGVRKGASFFNRGFRFTRPQASDKDGTTGPLGLRSLFCAPEPLIDLVFVHGLRGGSIKTWRFGEDEQLFWPRYWLAEEAEFANTSIHSFGYDSDWGSTKPSILNVNDFGQSLYEELRTSPLLRRNSKNSPIILVGHSMGGLVIKKAYILAQNDQKHPELAHRIRCIFFLATPHRGSDYAAVLNNVLKYCGVTGLTSSREYIQDITTGSASTQLINSDFARHAKDLMVYSFCETLPTIGGSSGLIVEKASAVLGLYPGNEHIQYLRANHREICKFRTRQDSNYIILRNALATAVEDLIRNVTTTNDRSTRDQMRDVEDLLRVRYVPEEHHDKLEGSCQWIEDREDFRTWIGVEYRDETARMHRPSIFWVQAQPGAGKTVLATHVISQLTYFRLSHASHFFHFGKKSTQSLAGLLQSLALQMANANKEIRGKLAEIHVNAPSFDQDGAHAIWHKIFLGGIFQVFISSPQFWVIDAVDECVRYSELVTLLKSAQSRFPLRILLTSRRLPDMPRLLRTLDNCEVAVVEIPVNDTTNDINLYIRSRIADLPVDEDNEREDLAQQILAKSGTSFLWVRLVMDELEGVYGYDSIKQVLQGIPEGMLQYYARAVAEMSQKKREQHVAKAILLWVMLATRPLSVSELSHALQLDIGVHLPSAKSAIEGLCGQLVTVDVHTNLVQPVHATAREFILSQEAGEFQVSKTCGHEKIALTCLRLLTGPDMQPPRHRRMLLQKRIKPSTSVLADYAITQFSEHVVDASTESDQLLLALHKFLTLTVLTWIEKIMVEKEAYRLFRTAKNLKAYLGRRAKYHSPLNCYVSTIAAWATDLTRIVSSFSRALVRSPNSVYFLIPPLCPTQSAMFQQFGKPTDGLTLSGYCRSDWSDCVASIRFEEETAAAVGCDNSLIAVGMESGALHMYNSRSYQKEMTIVTTFPVEKIHFDMSGSFVAASGRKFLGLWDTNGTMRWKVRVRHRCILLESSQDTLIGITPQGRSYHWDIDTGALIHEQTYTYRAPASDTFPEASVGKAPSAASLSPGFELLALAYRNSPVCIFDCNGGDLIGWAIDQNNRAAEQILFNPNPDVGLLLVAYNESHLALYDSWSGQLIESAEAESHVILNSITCSPDGRTFASVDIRGHLRIWDFESLTLLYHVLTPNNSFSLLHFTPDGLGLFHVVDHELKVWAPSALVRRTIEEEASFSDQSPVLPVTEGQFEKFQASKIRTLIAHPLWPIFFAGNHNGDVIIYQSSGGHQPSTLYTHSGNIIRCLASSRHNVIASADIHANLQVRYFDSVKSRSLQIEDSLIDTKLSSPVTQLVFDVSGMYLLVSTISSDYVYSIEERVCIGIQNSLVYDRTASKWFVATEQDYRDHFLLLANGTLTAYPIRDFSAASRIICGTSNVFAEANIKSITSLPGTFSVVVEIQHAQSHIVSSSVLTLPHWIAPASDATITPIPTDLCTQFLGASGASKRVMFLHRSSWVCSADLMELEAGQYLEHFFVPEEYNSLNSDVNSGVHPVQTSDGDFAFCMYDKVVVIKGGLKFQKSKYCPVQ</sequence>
<keyword evidence="9" id="KW-1185">Reference proteome</keyword>
<comment type="caution">
    <text evidence="8">The sequence shown here is derived from an EMBL/GenBank/DDBJ whole genome shotgun (WGS) entry which is preliminary data.</text>
</comment>
<dbReference type="InterPro" id="IPR036322">
    <property type="entry name" value="WD40_repeat_dom_sf"/>
</dbReference>
<evidence type="ECO:0000313" key="9">
    <source>
        <dbReference type="Proteomes" id="UP000676310"/>
    </source>
</evidence>
<evidence type="ECO:0008006" key="10">
    <source>
        <dbReference type="Google" id="ProtNLM"/>
    </source>
</evidence>
<dbReference type="Gene3D" id="2.130.10.10">
    <property type="entry name" value="YVTN repeat-like/Quinoprotein amine dehydrogenase"/>
    <property type="match status" value="2"/>
</dbReference>
<dbReference type="PANTHER" id="PTHR10039">
    <property type="entry name" value="AMELOGENIN"/>
    <property type="match status" value="1"/>
</dbReference>
<dbReference type="Pfam" id="PF12894">
    <property type="entry name" value="ANAPC4_WD40"/>
    <property type="match status" value="1"/>
</dbReference>
<evidence type="ECO:0000259" key="5">
    <source>
        <dbReference type="Pfam" id="PF12894"/>
    </source>
</evidence>
<dbReference type="InterPro" id="IPR007751">
    <property type="entry name" value="DUF676_lipase-like"/>
</dbReference>
<dbReference type="SMART" id="SM00320">
    <property type="entry name" value="WD40"/>
    <property type="match status" value="3"/>
</dbReference>
<evidence type="ECO:0000313" key="8">
    <source>
        <dbReference type="EMBL" id="CAG5158627.1"/>
    </source>
</evidence>
<dbReference type="RefSeq" id="XP_043168727.1">
    <property type="nucleotide sequence ID" value="XM_043312792.1"/>
</dbReference>
<evidence type="ECO:0000256" key="1">
    <source>
        <dbReference type="ARBA" id="ARBA00007920"/>
    </source>
</evidence>
<name>A0A8J2I135_9PLEO</name>
<evidence type="ECO:0000259" key="7">
    <source>
        <dbReference type="Pfam" id="PF24883"/>
    </source>
</evidence>
<dbReference type="InterPro" id="IPR024977">
    <property type="entry name" value="Apc4-like_WD40_dom"/>
</dbReference>
<feature type="domain" description="DUF676" evidence="4">
    <location>
        <begin position="92"/>
        <end position="226"/>
    </location>
</feature>
<dbReference type="OrthoDB" id="427518at2759"/>
<dbReference type="PANTHER" id="PTHR10039:SF16">
    <property type="entry name" value="GPI INOSITOL-DEACYLASE"/>
    <property type="match status" value="1"/>
</dbReference>
<dbReference type="InterPro" id="IPR029058">
    <property type="entry name" value="AB_hydrolase_fold"/>
</dbReference>
<dbReference type="Pfam" id="PF24883">
    <property type="entry name" value="NPHP3_N"/>
    <property type="match status" value="1"/>
</dbReference>
<feature type="region of interest" description="Disordered" evidence="3">
    <location>
        <begin position="22"/>
        <end position="47"/>
    </location>
</feature>
<dbReference type="GeneID" id="67016923"/>
<dbReference type="InterPro" id="IPR001680">
    <property type="entry name" value="WD40_rpt"/>
</dbReference>
<evidence type="ECO:0000256" key="2">
    <source>
        <dbReference type="ARBA" id="ARBA00022737"/>
    </source>
</evidence>
<gene>
    <name evidence="8" type="ORF">ALTATR162_LOCUS5174</name>
</gene>
<dbReference type="SUPFAM" id="SSF53474">
    <property type="entry name" value="alpha/beta-Hydrolases"/>
    <property type="match status" value="1"/>
</dbReference>
<evidence type="ECO:0000256" key="3">
    <source>
        <dbReference type="SAM" id="MobiDB-lite"/>
    </source>
</evidence>
<dbReference type="SUPFAM" id="SSF52540">
    <property type="entry name" value="P-loop containing nucleoside triphosphate hydrolases"/>
    <property type="match status" value="1"/>
</dbReference>
<dbReference type="EMBL" id="CAJRGZ010000019">
    <property type="protein sequence ID" value="CAG5158627.1"/>
    <property type="molecule type" value="Genomic_DNA"/>
</dbReference>
<proteinExistence type="inferred from homology"/>
<dbReference type="InterPro" id="IPR015943">
    <property type="entry name" value="WD40/YVTN_repeat-like_dom_sf"/>
</dbReference>
<feature type="domain" description="Nephrocystin 3-like N-terminal" evidence="7">
    <location>
        <begin position="379"/>
        <end position="548"/>
    </location>
</feature>
<evidence type="ECO:0000259" key="4">
    <source>
        <dbReference type="Pfam" id="PF05057"/>
    </source>
</evidence>
<organism evidence="8 9">
    <name type="scientific">Alternaria atra</name>
    <dbReference type="NCBI Taxonomy" id="119953"/>
    <lineage>
        <taxon>Eukaryota</taxon>
        <taxon>Fungi</taxon>
        <taxon>Dikarya</taxon>
        <taxon>Ascomycota</taxon>
        <taxon>Pezizomycotina</taxon>
        <taxon>Dothideomycetes</taxon>
        <taxon>Pleosporomycetidae</taxon>
        <taxon>Pleosporales</taxon>
        <taxon>Pleosporineae</taxon>
        <taxon>Pleosporaceae</taxon>
        <taxon>Alternaria</taxon>
        <taxon>Alternaria sect. Ulocladioides</taxon>
    </lineage>
</organism>
<feature type="domain" description="GPI inositol-deacylase winged helix" evidence="6">
    <location>
        <begin position="653"/>
        <end position="734"/>
    </location>
</feature>
<dbReference type="InterPro" id="IPR056884">
    <property type="entry name" value="NPHP3-like_N"/>
</dbReference>
<feature type="domain" description="Anaphase-promoting complex subunit 4-like WD40" evidence="5">
    <location>
        <begin position="1071"/>
        <end position="1153"/>
    </location>
</feature>
<dbReference type="SUPFAM" id="SSF50978">
    <property type="entry name" value="WD40 repeat-like"/>
    <property type="match status" value="1"/>
</dbReference>
<keyword evidence="2" id="KW-0677">Repeat</keyword>
<reference evidence="8" key="1">
    <citation type="submission" date="2021-05" db="EMBL/GenBank/DDBJ databases">
        <authorList>
            <person name="Stam R."/>
        </authorList>
    </citation>
    <scope>NUCLEOTIDE SEQUENCE</scope>
    <source>
        <strain evidence="8">CS162</strain>
    </source>
</reference>
<dbReference type="Pfam" id="PF22939">
    <property type="entry name" value="WHD_GPIID"/>
    <property type="match status" value="1"/>
</dbReference>
<feature type="compositionally biased region" description="Polar residues" evidence="3">
    <location>
        <begin position="22"/>
        <end position="44"/>
    </location>
</feature>
<protein>
    <recommendedName>
        <fullName evidence="10">GPI inositol-deacylase</fullName>
    </recommendedName>
</protein>
<dbReference type="Pfam" id="PF05057">
    <property type="entry name" value="DUF676"/>
    <property type="match status" value="1"/>
</dbReference>
<evidence type="ECO:0000259" key="6">
    <source>
        <dbReference type="Pfam" id="PF22939"/>
    </source>
</evidence>
<dbReference type="Gene3D" id="3.40.50.1820">
    <property type="entry name" value="alpha/beta hydrolase"/>
    <property type="match status" value="1"/>
</dbReference>
<dbReference type="InterPro" id="IPR054471">
    <property type="entry name" value="GPIID_WHD"/>
</dbReference>
<dbReference type="Proteomes" id="UP000676310">
    <property type="component" value="Unassembled WGS sequence"/>
</dbReference>
<accession>A0A8J2I135</accession>